<dbReference type="Pfam" id="PF13508">
    <property type="entry name" value="Acetyltransf_7"/>
    <property type="match status" value="1"/>
</dbReference>
<name>A0A540WKG6_9BACT</name>
<dbReference type="RefSeq" id="WP_141648652.1">
    <property type="nucleotide sequence ID" value="NZ_VIFM01000336.1"/>
</dbReference>
<organism evidence="4 5">
    <name type="scientific">Myxococcus llanfairpwllgwyngyllgogerychwyrndrobwllllantysiliogogogochensis</name>
    <dbReference type="NCBI Taxonomy" id="2590453"/>
    <lineage>
        <taxon>Bacteria</taxon>
        <taxon>Pseudomonadati</taxon>
        <taxon>Myxococcota</taxon>
        <taxon>Myxococcia</taxon>
        <taxon>Myxococcales</taxon>
        <taxon>Cystobacterineae</taxon>
        <taxon>Myxococcaceae</taxon>
        <taxon>Myxococcus</taxon>
    </lineage>
</organism>
<evidence type="ECO:0000256" key="2">
    <source>
        <dbReference type="ARBA" id="ARBA00023315"/>
    </source>
</evidence>
<protein>
    <submittedName>
        <fullName evidence="4">GNAT family N-acetyltransferase</fullName>
    </submittedName>
</protein>
<dbReference type="Gene3D" id="3.40.630.30">
    <property type="match status" value="1"/>
</dbReference>
<keyword evidence="2" id="KW-0012">Acyltransferase</keyword>
<evidence type="ECO:0000313" key="4">
    <source>
        <dbReference type="EMBL" id="TQF09520.1"/>
    </source>
</evidence>
<dbReference type="InterPro" id="IPR000182">
    <property type="entry name" value="GNAT_dom"/>
</dbReference>
<dbReference type="GO" id="GO:0016747">
    <property type="term" value="F:acyltransferase activity, transferring groups other than amino-acyl groups"/>
    <property type="evidence" value="ECO:0007669"/>
    <property type="project" value="InterPro"/>
</dbReference>
<dbReference type="PANTHER" id="PTHR43800">
    <property type="entry name" value="PEPTIDYL-LYSINE N-ACETYLTRANSFERASE YJAB"/>
    <property type="match status" value="1"/>
</dbReference>
<dbReference type="CDD" id="cd04301">
    <property type="entry name" value="NAT_SF"/>
    <property type="match status" value="1"/>
</dbReference>
<proteinExistence type="predicted"/>
<reference evidence="4 5" key="1">
    <citation type="submission" date="2019-06" db="EMBL/GenBank/DDBJ databases">
        <authorList>
            <person name="Livingstone P."/>
            <person name="Whitworth D."/>
        </authorList>
    </citation>
    <scope>NUCLEOTIDE SEQUENCE [LARGE SCALE GENOMIC DNA]</scope>
    <source>
        <strain evidence="4 5">AM401</strain>
    </source>
</reference>
<dbReference type="Proteomes" id="UP000315369">
    <property type="component" value="Unassembled WGS sequence"/>
</dbReference>
<keyword evidence="1 4" id="KW-0808">Transferase</keyword>
<dbReference type="InterPro" id="IPR016181">
    <property type="entry name" value="Acyl_CoA_acyltransferase"/>
</dbReference>
<gene>
    <name evidence="4" type="ORF">FJV41_44165</name>
</gene>
<dbReference type="OrthoDB" id="572496at2"/>
<evidence type="ECO:0000259" key="3">
    <source>
        <dbReference type="PROSITE" id="PS51186"/>
    </source>
</evidence>
<sequence>MSSSDSHSRVAILPATLEDGARFAALERASGELFRQLDDLAWIADDDVMEEADHRPFILARTVWVARDAEAGVVGFLTAQAVGSALHVWQMAVHPSHQRRGLGRALLRSAAAHAREAGLSTVTLTTFRDVPWNEHFYVGLGFTRIPDDALDDRLKEVLEHEARAGLPRERRCALWLDPRVMVD</sequence>
<accession>A0A540WKG6</accession>
<evidence type="ECO:0000313" key="5">
    <source>
        <dbReference type="Proteomes" id="UP000315369"/>
    </source>
</evidence>
<keyword evidence="5" id="KW-1185">Reference proteome</keyword>
<dbReference type="SUPFAM" id="SSF55729">
    <property type="entry name" value="Acyl-CoA N-acyltransferases (Nat)"/>
    <property type="match status" value="1"/>
</dbReference>
<dbReference type="PANTHER" id="PTHR43800:SF1">
    <property type="entry name" value="PEPTIDYL-LYSINE N-ACETYLTRANSFERASE YJAB"/>
    <property type="match status" value="1"/>
</dbReference>
<dbReference type="EMBL" id="VIFM01000336">
    <property type="protein sequence ID" value="TQF09520.1"/>
    <property type="molecule type" value="Genomic_DNA"/>
</dbReference>
<dbReference type="AlphaFoldDB" id="A0A540WKG6"/>
<dbReference type="PROSITE" id="PS51186">
    <property type="entry name" value="GNAT"/>
    <property type="match status" value="1"/>
</dbReference>
<comment type="caution">
    <text evidence="4">The sequence shown here is derived from an EMBL/GenBank/DDBJ whole genome shotgun (WGS) entry which is preliminary data.</text>
</comment>
<evidence type="ECO:0000256" key="1">
    <source>
        <dbReference type="ARBA" id="ARBA00022679"/>
    </source>
</evidence>
<feature type="domain" description="N-acetyltransferase" evidence="3">
    <location>
        <begin position="10"/>
        <end position="169"/>
    </location>
</feature>